<dbReference type="InterPro" id="IPR054485">
    <property type="entry name" value="FlK-like_dom"/>
</dbReference>
<comment type="caution">
    <text evidence="2">The sequence shown here is derived from an EMBL/GenBank/DDBJ whole genome shotgun (WGS) entry which is preliminary data.</text>
</comment>
<protein>
    <recommendedName>
        <fullName evidence="1">Fluoroacetyl-CoA-specific thioesterase-like domain-containing protein</fullName>
    </recommendedName>
</protein>
<gene>
    <name evidence="2" type="ORF">DLAC_10624</name>
</gene>
<name>A0A151Z4F8_TIELA</name>
<dbReference type="OrthoDB" id="15328at2759"/>
<accession>A0A151Z4F8</accession>
<dbReference type="STRING" id="361077.A0A151Z4F8"/>
<dbReference type="PANTHER" id="PTHR36934">
    <property type="entry name" value="BLR0278 PROTEIN"/>
    <property type="match status" value="1"/>
</dbReference>
<reference evidence="2 3" key="1">
    <citation type="submission" date="2015-12" db="EMBL/GenBank/DDBJ databases">
        <title>Dictyostelia acquired genes for synthesis and detection of signals that induce cell-type specialization by lateral gene transfer from prokaryotes.</title>
        <authorList>
            <person name="Gloeckner G."/>
            <person name="Schaap P."/>
        </authorList>
    </citation>
    <scope>NUCLEOTIDE SEQUENCE [LARGE SCALE GENOMIC DNA]</scope>
    <source>
        <strain evidence="2 3">TK</strain>
    </source>
</reference>
<evidence type="ECO:0000313" key="3">
    <source>
        <dbReference type="Proteomes" id="UP000076078"/>
    </source>
</evidence>
<evidence type="ECO:0000259" key="1">
    <source>
        <dbReference type="Pfam" id="PF22636"/>
    </source>
</evidence>
<dbReference type="InterPro" id="IPR025540">
    <property type="entry name" value="FlK"/>
</dbReference>
<dbReference type="InParanoid" id="A0A151Z4F8"/>
<sequence>MTSKETLFKIGDVGEIENVVKEEQLACNIGSGEVAVYSTPSVVALCEGASVQCLKSKLGDDALTSVGTMIQINHLAPTPISSKVRATATITSISPDGRKVSFKLEAFDEKEKIAEGIHDRFILNKERFLQKSNAKLSK</sequence>
<dbReference type="Pfam" id="PF22636">
    <property type="entry name" value="FlK"/>
    <property type="match status" value="1"/>
</dbReference>
<dbReference type="SUPFAM" id="SSF54637">
    <property type="entry name" value="Thioesterase/thiol ester dehydrase-isomerase"/>
    <property type="match status" value="1"/>
</dbReference>
<dbReference type="EMBL" id="LODT01000047">
    <property type="protein sequence ID" value="KYQ88825.1"/>
    <property type="molecule type" value="Genomic_DNA"/>
</dbReference>
<dbReference type="PIRSF" id="PIRSF014972">
    <property type="entry name" value="FlK"/>
    <property type="match status" value="1"/>
</dbReference>
<dbReference type="AlphaFoldDB" id="A0A151Z4F8"/>
<dbReference type="InterPro" id="IPR029069">
    <property type="entry name" value="HotDog_dom_sf"/>
</dbReference>
<dbReference type="Gene3D" id="3.10.129.10">
    <property type="entry name" value="Hotdog Thioesterase"/>
    <property type="match status" value="1"/>
</dbReference>
<keyword evidence="3" id="KW-1185">Reference proteome</keyword>
<dbReference type="Proteomes" id="UP000076078">
    <property type="component" value="Unassembled WGS sequence"/>
</dbReference>
<dbReference type="PANTHER" id="PTHR36934:SF1">
    <property type="entry name" value="THIOESTERASE DOMAIN-CONTAINING PROTEIN"/>
    <property type="match status" value="1"/>
</dbReference>
<feature type="domain" description="Fluoroacetyl-CoA-specific thioesterase-like" evidence="1">
    <location>
        <begin position="20"/>
        <end position="126"/>
    </location>
</feature>
<organism evidence="2 3">
    <name type="scientific">Tieghemostelium lacteum</name>
    <name type="common">Slime mold</name>
    <name type="synonym">Dictyostelium lacteum</name>
    <dbReference type="NCBI Taxonomy" id="361077"/>
    <lineage>
        <taxon>Eukaryota</taxon>
        <taxon>Amoebozoa</taxon>
        <taxon>Evosea</taxon>
        <taxon>Eumycetozoa</taxon>
        <taxon>Dictyostelia</taxon>
        <taxon>Dictyosteliales</taxon>
        <taxon>Raperosteliaceae</taxon>
        <taxon>Tieghemostelium</taxon>
    </lineage>
</organism>
<proteinExistence type="predicted"/>
<evidence type="ECO:0000313" key="2">
    <source>
        <dbReference type="EMBL" id="KYQ88825.1"/>
    </source>
</evidence>